<dbReference type="AlphaFoldDB" id="A0AAW1YNW6"/>
<comment type="caution">
    <text evidence="7">The sequence shown here is derived from an EMBL/GenBank/DDBJ whole genome shotgun (WGS) entry which is preliminary data.</text>
</comment>
<evidence type="ECO:0008006" key="9">
    <source>
        <dbReference type="Google" id="ProtNLM"/>
    </source>
</evidence>
<organism evidence="7 8">
    <name type="scientific">Rubus argutus</name>
    <name type="common">Southern blackberry</name>
    <dbReference type="NCBI Taxonomy" id="59490"/>
    <lineage>
        <taxon>Eukaryota</taxon>
        <taxon>Viridiplantae</taxon>
        <taxon>Streptophyta</taxon>
        <taxon>Embryophyta</taxon>
        <taxon>Tracheophyta</taxon>
        <taxon>Spermatophyta</taxon>
        <taxon>Magnoliopsida</taxon>
        <taxon>eudicotyledons</taxon>
        <taxon>Gunneridae</taxon>
        <taxon>Pentapetalae</taxon>
        <taxon>rosids</taxon>
        <taxon>fabids</taxon>
        <taxon>Rosales</taxon>
        <taxon>Rosaceae</taxon>
        <taxon>Rosoideae</taxon>
        <taxon>Rosoideae incertae sedis</taxon>
        <taxon>Rubus</taxon>
    </lineage>
</organism>
<evidence type="ECO:0000313" key="7">
    <source>
        <dbReference type="EMBL" id="KAK9950330.1"/>
    </source>
</evidence>
<evidence type="ECO:0000256" key="4">
    <source>
        <dbReference type="ARBA" id="ARBA00022989"/>
    </source>
</evidence>
<dbReference type="Proteomes" id="UP001457282">
    <property type="component" value="Unassembled WGS sequence"/>
</dbReference>
<keyword evidence="5" id="KW-0472">Membrane</keyword>
<protein>
    <recommendedName>
        <fullName evidence="9">Tyrosinase copper-binding domain-containing protein</fullName>
    </recommendedName>
</protein>
<gene>
    <name evidence="7" type="ORF">M0R45_005826</name>
</gene>
<comment type="similarity">
    <text evidence="2">Belongs to the CLPTM1 family.</text>
</comment>
<dbReference type="InterPro" id="IPR008429">
    <property type="entry name" value="CLPTM1"/>
</dbReference>
<dbReference type="EMBL" id="JBEDUW010000001">
    <property type="protein sequence ID" value="KAK9950330.1"/>
    <property type="molecule type" value="Genomic_DNA"/>
</dbReference>
<evidence type="ECO:0000313" key="8">
    <source>
        <dbReference type="Proteomes" id="UP001457282"/>
    </source>
</evidence>
<evidence type="ECO:0000256" key="2">
    <source>
        <dbReference type="ARBA" id="ARBA00009310"/>
    </source>
</evidence>
<evidence type="ECO:0000256" key="1">
    <source>
        <dbReference type="ARBA" id="ARBA00004141"/>
    </source>
</evidence>
<accession>A0AAW1YNW6</accession>
<keyword evidence="8" id="KW-1185">Reference proteome</keyword>
<dbReference type="GO" id="GO:0016020">
    <property type="term" value="C:membrane"/>
    <property type="evidence" value="ECO:0007669"/>
    <property type="project" value="UniProtKB-SubCell"/>
</dbReference>
<dbReference type="PANTHER" id="PTHR21347">
    <property type="entry name" value="CLEFT LIP AND PALATE ASSOCIATED TRANSMEMBRANE PROTEIN-RELATED"/>
    <property type="match status" value="1"/>
</dbReference>
<evidence type="ECO:0000256" key="6">
    <source>
        <dbReference type="SAM" id="MobiDB-lite"/>
    </source>
</evidence>
<evidence type="ECO:0000256" key="5">
    <source>
        <dbReference type="ARBA" id="ARBA00023136"/>
    </source>
</evidence>
<evidence type="ECO:0000256" key="3">
    <source>
        <dbReference type="ARBA" id="ARBA00022692"/>
    </source>
</evidence>
<keyword evidence="4" id="KW-1133">Transmembrane helix</keyword>
<keyword evidence="3" id="KW-0812">Transmembrane</keyword>
<sequence>MNSSLLPQVVDDTQGDSEDTGPEEWVSYWKPNITVNLVDDFTRYPHNAVPPNVSPYLNIEPSTGNYFQPFSSTNFESILGRKSLPPGDHNGCFLYFHSVFDFLAFKNDIQFGTKISLWKGLSAKSVL</sequence>
<reference evidence="7 8" key="1">
    <citation type="journal article" date="2023" name="G3 (Bethesda)">
        <title>A chromosome-length genome assembly and annotation of blackberry (Rubus argutus, cv. 'Hillquist').</title>
        <authorList>
            <person name="Bruna T."/>
            <person name="Aryal R."/>
            <person name="Dudchenko O."/>
            <person name="Sargent D.J."/>
            <person name="Mead D."/>
            <person name="Buti M."/>
            <person name="Cavallini A."/>
            <person name="Hytonen T."/>
            <person name="Andres J."/>
            <person name="Pham M."/>
            <person name="Weisz D."/>
            <person name="Mascagni F."/>
            <person name="Usai G."/>
            <person name="Natali L."/>
            <person name="Bassil N."/>
            <person name="Fernandez G.E."/>
            <person name="Lomsadze A."/>
            <person name="Armour M."/>
            <person name="Olukolu B."/>
            <person name="Poorten T."/>
            <person name="Britton C."/>
            <person name="Davik J."/>
            <person name="Ashrafi H."/>
            <person name="Aiden E.L."/>
            <person name="Borodovsky M."/>
            <person name="Worthington M."/>
        </authorList>
    </citation>
    <scope>NUCLEOTIDE SEQUENCE [LARGE SCALE GENOMIC DNA]</scope>
    <source>
        <strain evidence="7">PI 553951</strain>
    </source>
</reference>
<dbReference type="Pfam" id="PF05602">
    <property type="entry name" value="CLPTM1"/>
    <property type="match status" value="2"/>
</dbReference>
<comment type="subcellular location">
    <subcellularLocation>
        <location evidence="1">Membrane</location>
        <topology evidence="1">Multi-pass membrane protein</topology>
    </subcellularLocation>
</comment>
<feature type="compositionally biased region" description="Acidic residues" evidence="6">
    <location>
        <begin position="13"/>
        <end position="22"/>
    </location>
</feature>
<name>A0AAW1YNW6_RUBAR</name>
<feature type="region of interest" description="Disordered" evidence="6">
    <location>
        <begin position="1"/>
        <end position="23"/>
    </location>
</feature>
<dbReference type="GO" id="GO:0012505">
    <property type="term" value="C:endomembrane system"/>
    <property type="evidence" value="ECO:0007669"/>
    <property type="project" value="TreeGrafter"/>
</dbReference>
<dbReference type="PANTHER" id="PTHR21347:SF0">
    <property type="entry name" value="LIPID SCRAMBLASE CLPTM1L"/>
    <property type="match status" value="1"/>
</dbReference>
<proteinExistence type="inferred from homology"/>